<evidence type="ECO:0000313" key="2">
    <source>
        <dbReference type="Proteomes" id="UP001186974"/>
    </source>
</evidence>
<proteinExistence type="predicted"/>
<comment type="caution">
    <text evidence="1">The sequence shown here is derived from an EMBL/GenBank/DDBJ whole genome shotgun (WGS) entry which is preliminary data.</text>
</comment>
<dbReference type="EMBL" id="JAWDJW010002440">
    <property type="protein sequence ID" value="KAK3077849.1"/>
    <property type="molecule type" value="Genomic_DNA"/>
</dbReference>
<name>A0ACC3DMB8_9PEZI</name>
<accession>A0ACC3DMB8</accession>
<sequence>MGLFEIYEGDEDLGRAAGHGGIFFFLETGAGKSWMARRRQREAAAEVNGESERRDVDPNVDPEMKDMRRMRIRGLPVQRTKEIREELKALFAGVKEEVDWIACWEGEASVHFFRHSKAKKMLGGVVGQGVRIMGHDVSFELVKAGMPVVSGLVTYRYLQESWLSD</sequence>
<organism evidence="1 2">
    <name type="scientific">Coniosporium uncinatum</name>
    <dbReference type="NCBI Taxonomy" id="93489"/>
    <lineage>
        <taxon>Eukaryota</taxon>
        <taxon>Fungi</taxon>
        <taxon>Dikarya</taxon>
        <taxon>Ascomycota</taxon>
        <taxon>Pezizomycotina</taxon>
        <taxon>Dothideomycetes</taxon>
        <taxon>Dothideomycetes incertae sedis</taxon>
        <taxon>Coniosporium</taxon>
    </lineage>
</organism>
<gene>
    <name evidence="1" type="ORF">LTS18_009095</name>
</gene>
<dbReference type="Proteomes" id="UP001186974">
    <property type="component" value="Unassembled WGS sequence"/>
</dbReference>
<reference evidence="1" key="1">
    <citation type="submission" date="2024-09" db="EMBL/GenBank/DDBJ databases">
        <title>Black Yeasts Isolated from many extreme environments.</title>
        <authorList>
            <person name="Coleine C."/>
            <person name="Stajich J.E."/>
            <person name="Selbmann L."/>
        </authorList>
    </citation>
    <scope>NUCLEOTIDE SEQUENCE</scope>
    <source>
        <strain evidence="1">CCFEE 5737</strain>
    </source>
</reference>
<protein>
    <submittedName>
        <fullName evidence="1">Uncharacterized protein</fullName>
    </submittedName>
</protein>
<keyword evidence="2" id="KW-1185">Reference proteome</keyword>
<evidence type="ECO:0000313" key="1">
    <source>
        <dbReference type="EMBL" id="KAK3077849.1"/>
    </source>
</evidence>